<dbReference type="Gene3D" id="3.40.50.300">
    <property type="entry name" value="P-loop containing nucleotide triphosphate hydrolases"/>
    <property type="match status" value="1"/>
</dbReference>
<dbReference type="InterPro" id="IPR027417">
    <property type="entry name" value="P-loop_NTPase"/>
</dbReference>
<dbReference type="RefSeq" id="WP_200353983.1">
    <property type="nucleotide sequence ID" value="NZ_JAENIL010000004.1"/>
</dbReference>
<dbReference type="PANTHER" id="PTHR37816">
    <property type="entry name" value="YALI0E33011P"/>
    <property type="match status" value="1"/>
</dbReference>
<name>A0A934VPF5_9BACT</name>
<dbReference type="InterPro" id="IPR052922">
    <property type="entry name" value="Cytidylate_Kinase-2"/>
</dbReference>
<dbReference type="Proteomes" id="UP000617628">
    <property type="component" value="Unassembled WGS sequence"/>
</dbReference>
<reference evidence="1" key="1">
    <citation type="submission" date="2021-01" db="EMBL/GenBank/DDBJ databases">
        <title>Modified the classification status of verrucomicrobia.</title>
        <authorList>
            <person name="Feng X."/>
        </authorList>
    </citation>
    <scope>NUCLEOTIDE SEQUENCE</scope>
    <source>
        <strain evidence="1">KCTC 13126</strain>
    </source>
</reference>
<dbReference type="EMBL" id="JAENIL010000004">
    <property type="protein sequence ID" value="MBK1875765.1"/>
    <property type="molecule type" value="Genomic_DNA"/>
</dbReference>
<dbReference type="Pfam" id="PF13238">
    <property type="entry name" value="AAA_18"/>
    <property type="match status" value="1"/>
</dbReference>
<comment type="caution">
    <text evidence="1">The sequence shown here is derived from an EMBL/GenBank/DDBJ whole genome shotgun (WGS) entry which is preliminary data.</text>
</comment>
<sequence length="192" mass="22524">MNRIYVFGASGTGTTTLAVGFAEQSQCYHLDTDDFYWEKTDPPYKSVVPHERRIDSIKQQLDPHENWVLSGCMCSWGSPILKLTTLAVFISLPWGIRRRRLREREKKRFGDDCLDSGGFRVPHFQEFEDWAQSYDSADASMRSRLRHELWIKAYEEKGGSVIRMEQDETIEVRLRHLFRAVGTKNRKHNQMH</sequence>
<gene>
    <name evidence="1" type="ORF">JIN87_02735</name>
</gene>
<dbReference type="SUPFAM" id="SSF52540">
    <property type="entry name" value="P-loop containing nucleoside triphosphate hydrolases"/>
    <property type="match status" value="1"/>
</dbReference>
<proteinExistence type="predicted"/>
<evidence type="ECO:0000313" key="1">
    <source>
        <dbReference type="EMBL" id="MBK1875765.1"/>
    </source>
</evidence>
<protein>
    <submittedName>
        <fullName evidence="1">AAA family ATPase</fullName>
    </submittedName>
</protein>
<dbReference type="PANTHER" id="PTHR37816:SF2">
    <property type="entry name" value="DNA TOPOLOGY MODULATION PROTEIN FLAR-RELATED PROTEIN"/>
    <property type="match status" value="1"/>
</dbReference>
<organism evidence="1 2">
    <name type="scientific">Pelagicoccus mobilis</name>
    <dbReference type="NCBI Taxonomy" id="415221"/>
    <lineage>
        <taxon>Bacteria</taxon>
        <taxon>Pseudomonadati</taxon>
        <taxon>Verrucomicrobiota</taxon>
        <taxon>Opitutia</taxon>
        <taxon>Puniceicoccales</taxon>
        <taxon>Pelagicoccaceae</taxon>
        <taxon>Pelagicoccus</taxon>
    </lineage>
</organism>
<accession>A0A934VPF5</accession>
<keyword evidence="2" id="KW-1185">Reference proteome</keyword>
<evidence type="ECO:0000313" key="2">
    <source>
        <dbReference type="Proteomes" id="UP000617628"/>
    </source>
</evidence>
<dbReference type="AlphaFoldDB" id="A0A934VPF5"/>